<gene>
    <name evidence="1" type="ORF">Q31b_34180</name>
</gene>
<accession>A0A5C6DUX7</accession>
<proteinExistence type="predicted"/>
<organism evidence="1 2">
    <name type="scientific">Novipirellula aureliae</name>
    <dbReference type="NCBI Taxonomy" id="2527966"/>
    <lineage>
        <taxon>Bacteria</taxon>
        <taxon>Pseudomonadati</taxon>
        <taxon>Planctomycetota</taxon>
        <taxon>Planctomycetia</taxon>
        <taxon>Pirellulales</taxon>
        <taxon>Pirellulaceae</taxon>
        <taxon>Novipirellula</taxon>
    </lineage>
</organism>
<evidence type="ECO:0000313" key="1">
    <source>
        <dbReference type="EMBL" id="TWU40074.1"/>
    </source>
</evidence>
<dbReference type="RefSeq" id="WP_146600705.1">
    <property type="nucleotide sequence ID" value="NZ_SJPY01000005.1"/>
</dbReference>
<name>A0A5C6DUX7_9BACT</name>
<sequence>MKNGPQGGLDKLCHITISMPGVGTITTTGRSEKAMAAVAQAARRSRHIVINKMKRPMLHRKQILKSSYAFEVA</sequence>
<dbReference type="Proteomes" id="UP000315471">
    <property type="component" value="Unassembled WGS sequence"/>
</dbReference>
<dbReference type="OrthoDB" id="121633at2"/>
<comment type="caution">
    <text evidence="1">The sequence shown here is derived from an EMBL/GenBank/DDBJ whole genome shotgun (WGS) entry which is preliminary data.</text>
</comment>
<evidence type="ECO:0000313" key="2">
    <source>
        <dbReference type="Proteomes" id="UP000315471"/>
    </source>
</evidence>
<keyword evidence="2" id="KW-1185">Reference proteome</keyword>
<dbReference type="AlphaFoldDB" id="A0A5C6DUX7"/>
<dbReference type="EMBL" id="SJPY01000005">
    <property type="protein sequence ID" value="TWU40074.1"/>
    <property type="molecule type" value="Genomic_DNA"/>
</dbReference>
<reference evidence="1 2" key="1">
    <citation type="submission" date="2019-02" db="EMBL/GenBank/DDBJ databases">
        <title>Deep-cultivation of Planctomycetes and their phenomic and genomic characterization uncovers novel biology.</title>
        <authorList>
            <person name="Wiegand S."/>
            <person name="Jogler M."/>
            <person name="Boedeker C."/>
            <person name="Pinto D."/>
            <person name="Vollmers J."/>
            <person name="Rivas-Marin E."/>
            <person name="Kohn T."/>
            <person name="Peeters S.H."/>
            <person name="Heuer A."/>
            <person name="Rast P."/>
            <person name="Oberbeckmann S."/>
            <person name="Bunk B."/>
            <person name="Jeske O."/>
            <person name="Meyerdierks A."/>
            <person name="Storesund J.E."/>
            <person name="Kallscheuer N."/>
            <person name="Luecker S."/>
            <person name="Lage O.M."/>
            <person name="Pohl T."/>
            <person name="Merkel B.J."/>
            <person name="Hornburger P."/>
            <person name="Mueller R.-W."/>
            <person name="Bruemmer F."/>
            <person name="Labrenz M."/>
            <person name="Spormann A.M."/>
            <person name="Op Den Camp H."/>
            <person name="Overmann J."/>
            <person name="Amann R."/>
            <person name="Jetten M.S.M."/>
            <person name="Mascher T."/>
            <person name="Medema M.H."/>
            <person name="Devos D.P."/>
            <person name="Kaster A.-K."/>
            <person name="Ovreas L."/>
            <person name="Rohde M."/>
            <person name="Galperin M.Y."/>
            <person name="Jogler C."/>
        </authorList>
    </citation>
    <scope>NUCLEOTIDE SEQUENCE [LARGE SCALE GENOMIC DNA]</scope>
    <source>
        <strain evidence="1 2">Q31b</strain>
    </source>
</reference>
<protein>
    <submittedName>
        <fullName evidence="1">Uncharacterized protein</fullName>
    </submittedName>
</protein>